<name>A0A8J6N9W3_9BACT</name>
<dbReference type="AlphaFoldDB" id="A0A8J6N9W3"/>
<accession>A0A8J6N9W3</accession>
<evidence type="ECO:0008006" key="4">
    <source>
        <dbReference type="Google" id="ProtNLM"/>
    </source>
</evidence>
<dbReference type="GO" id="GO:0009055">
    <property type="term" value="F:electron transfer activity"/>
    <property type="evidence" value="ECO:0007669"/>
    <property type="project" value="InterPro"/>
</dbReference>
<dbReference type="Proteomes" id="UP000614424">
    <property type="component" value="Unassembled WGS sequence"/>
</dbReference>
<keyword evidence="1" id="KW-0732">Signal</keyword>
<protein>
    <recommendedName>
        <fullName evidence="4">Cytochrome c</fullName>
    </recommendedName>
</protein>
<gene>
    <name evidence="2" type="ORF">H8E41_02065</name>
</gene>
<reference evidence="2 3" key="1">
    <citation type="submission" date="2020-08" db="EMBL/GenBank/DDBJ databases">
        <title>Bridging the membrane lipid divide: bacteria of the FCB group superphylum have the potential to synthesize archaeal ether lipids.</title>
        <authorList>
            <person name="Villanueva L."/>
            <person name="Von Meijenfeldt F.A.B."/>
            <person name="Westbye A.B."/>
            <person name="Yadav S."/>
            <person name="Hopmans E.C."/>
            <person name="Dutilh B.E."/>
            <person name="Sinninghe Damste J.S."/>
        </authorList>
    </citation>
    <scope>NUCLEOTIDE SEQUENCE [LARGE SCALE GENOMIC DNA]</scope>
    <source>
        <strain evidence="2">NIOZ-UU47</strain>
    </source>
</reference>
<evidence type="ECO:0000313" key="3">
    <source>
        <dbReference type="Proteomes" id="UP000614424"/>
    </source>
</evidence>
<comment type="caution">
    <text evidence="2">The sequence shown here is derived from an EMBL/GenBank/DDBJ whole genome shotgun (WGS) entry which is preliminary data.</text>
</comment>
<organism evidence="2 3">
    <name type="scientific">Candidatus Desulfobia pelagia</name>
    <dbReference type="NCBI Taxonomy" id="2841692"/>
    <lineage>
        <taxon>Bacteria</taxon>
        <taxon>Pseudomonadati</taxon>
        <taxon>Thermodesulfobacteriota</taxon>
        <taxon>Desulfobulbia</taxon>
        <taxon>Desulfobulbales</taxon>
        <taxon>Desulfobulbaceae</taxon>
        <taxon>Candidatus Desulfobia</taxon>
    </lineage>
</organism>
<feature type="signal peptide" evidence="1">
    <location>
        <begin position="1"/>
        <end position="29"/>
    </location>
</feature>
<dbReference type="GO" id="GO:0020037">
    <property type="term" value="F:heme binding"/>
    <property type="evidence" value="ECO:0007669"/>
    <property type="project" value="InterPro"/>
</dbReference>
<dbReference type="EMBL" id="JACNJZ010000045">
    <property type="protein sequence ID" value="MBC8316661.1"/>
    <property type="molecule type" value="Genomic_DNA"/>
</dbReference>
<dbReference type="Gene3D" id="1.10.760.10">
    <property type="entry name" value="Cytochrome c-like domain"/>
    <property type="match status" value="1"/>
</dbReference>
<feature type="chain" id="PRO_5035235447" description="Cytochrome c" evidence="1">
    <location>
        <begin position="30"/>
        <end position="106"/>
    </location>
</feature>
<sequence length="106" mass="12012">MKSRLLARSPILIVSFFLFIFSATEKGNAQPPVDNESCSSFIAFYCTTCHNTQRICASLATQDEEAWKKIIHTMAEYGDMNNADEKYTLSCMHFMEPGSEIVCKQK</sequence>
<dbReference type="InterPro" id="IPR036909">
    <property type="entry name" value="Cyt_c-like_dom_sf"/>
</dbReference>
<evidence type="ECO:0000256" key="1">
    <source>
        <dbReference type="SAM" id="SignalP"/>
    </source>
</evidence>
<proteinExistence type="predicted"/>
<evidence type="ECO:0000313" key="2">
    <source>
        <dbReference type="EMBL" id="MBC8316661.1"/>
    </source>
</evidence>